<dbReference type="PANTHER" id="PTHR46601:SF1">
    <property type="entry name" value="ADF-H DOMAIN-CONTAINING PROTEIN"/>
    <property type="match status" value="1"/>
</dbReference>
<feature type="compositionally biased region" description="Polar residues" evidence="1">
    <location>
        <begin position="122"/>
        <end position="134"/>
    </location>
</feature>
<reference evidence="2" key="1">
    <citation type="journal article" date="2008" name="Nature">
        <title>The amphioxus genome and the evolution of the chordate karyotype.</title>
        <authorList>
            <consortium name="US DOE Joint Genome Institute (JGI-PGF)"/>
            <person name="Putnam N.H."/>
            <person name="Butts T."/>
            <person name="Ferrier D.E.K."/>
            <person name="Furlong R.F."/>
            <person name="Hellsten U."/>
            <person name="Kawashima T."/>
            <person name="Robinson-Rechavi M."/>
            <person name="Shoguchi E."/>
            <person name="Terry A."/>
            <person name="Yu J.-K."/>
            <person name="Benito-Gutierrez E.L."/>
            <person name="Dubchak I."/>
            <person name="Garcia-Fernandez J."/>
            <person name="Gibson-Brown J.J."/>
            <person name="Grigoriev I.V."/>
            <person name="Horton A.C."/>
            <person name="de Jong P.J."/>
            <person name="Jurka J."/>
            <person name="Kapitonov V.V."/>
            <person name="Kohara Y."/>
            <person name="Kuroki Y."/>
            <person name="Lindquist E."/>
            <person name="Lucas S."/>
            <person name="Osoegawa K."/>
            <person name="Pennacchio L.A."/>
            <person name="Salamov A.A."/>
            <person name="Satou Y."/>
            <person name="Sauka-Spengler T."/>
            <person name="Schmutz J."/>
            <person name="Shin-I T."/>
            <person name="Toyoda A."/>
            <person name="Bronner-Fraser M."/>
            <person name="Fujiyama A."/>
            <person name="Holland L.Z."/>
            <person name="Holland P.W.H."/>
            <person name="Satoh N."/>
            <person name="Rokhsar D.S."/>
        </authorList>
    </citation>
    <scope>NUCLEOTIDE SEQUENCE [LARGE SCALE GENOMIC DNA]</scope>
    <source>
        <strain evidence="2">S238N-H82</strain>
        <tissue evidence="2">Testes</tissue>
    </source>
</reference>
<feature type="region of interest" description="Disordered" evidence="1">
    <location>
        <begin position="112"/>
        <end position="134"/>
    </location>
</feature>
<evidence type="ECO:0000256" key="1">
    <source>
        <dbReference type="SAM" id="MobiDB-lite"/>
    </source>
</evidence>
<feature type="compositionally biased region" description="Basic residues" evidence="1">
    <location>
        <begin position="57"/>
        <end position="67"/>
    </location>
</feature>
<dbReference type="KEGG" id="bfo:118405881"/>
<reference evidence="3" key="2">
    <citation type="journal article" date="2020" name="Nat. Ecol. Evol.">
        <title>Deeply conserved synteny resolves early events in vertebrate evolution.</title>
        <authorList>
            <person name="Simakov O."/>
            <person name="Marletaz F."/>
            <person name="Yue J.X."/>
            <person name="O'Connell B."/>
            <person name="Jenkins J."/>
            <person name="Brandt A."/>
            <person name="Calef R."/>
            <person name="Tung C.H."/>
            <person name="Huang T.K."/>
            <person name="Schmutz J."/>
            <person name="Satoh N."/>
            <person name="Yu J.K."/>
            <person name="Putnam N.H."/>
            <person name="Green R.E."/>
            <person name="Rokhsar D.S."/>
        </authorList>
    </citation>
    <scope>NUCLEOTIDE SEQUENCE [LARGE SCALE GENOMIC DNA]</scope>
    <source>
        <strain evidence="3">S238N-H82</strain>
    </source>
</reference>
<name>C3Z0D2_BRAFL</name>
<protein>
    <submittedName>
        <fullName evidence="4">Uncharacterized protein LOC118405881</fullName>
    </submittedName>
</protein>
<proteinExistence type="predicted"/>
<sequence>MGKTRAEIQRAYRERKKAKDEEQYKAKEAARAKKHYKPAASLSHEARERRNAQAREKMRRHRARKQAAKVTIKMDFKKKNKASGGPRKKIKELQRKLEKTLKAQKKLQKRLERAKSKGAQGQGTSNECMTPRSKTNSEIRAAGLTPRRVPDRLRKKILFSNVVTSSIKESYRKRTSDGKRMIRGIVVGKIVKKYRMISTLAHEIGVARNARTDGQKKTRLPLVRAGIRKAVHDFMEREDNSRIMPGKNDYKKIGKNKVQVRVLTNYLTSLREKFVSENPDIKISLSVFARLRPPNIKLASFLSRNTCLCTKHQNFALKLKTLKEKGLVNSTNPDNFLRSFPEKENVKALLEPFEDLPLSVKIKYEEWQRVEENGKKRMKIVTSEIGINDFADMFIKESVVFREHTIRANEQYAQLKALKETLPPKHVIIQMDFAENYKVKTTDEIQSAYWNCEMVTLHPVVLYYRAQGDSELQHESICVVSDELGHNSSTVYAILKRLLPKIKQNHDVQYIHYWTDSPSSQYRNKTIFSVVSDHKELFGVPATWNYFEAGHGKGPCDGVGGTAKRMADDAVKRDSAKIQDAHDFYEWAIKLNSVIKYEFVTSRECGESKTDLGEKYGTTKAVKGTMTFHAVVGMSPGVVKTRPTSCYCAKCFNAKGFRPKTTCTWKTHNMTKPNK</sequence>
<dbReference type="PANTHER" id="PTHR46601">
    <property type="entry name" value="ULP_PROTEASE DOMAIN-CONTAINING PROTEIN"/>
    <property type="match status" value="1"/>
</dbReference>
<accession>C3Z0D2</accession>
<gene>
    <name evidence="4" type="primary">LOC118405881</name>
    <name evidence="2" type="ORF">BRAFLDRAFT_79791</name>
</gene>
<dbReference type="RefSeq" id="XP_035661592.1">
    <property type="nucleotide sequence ID" value="XM_035805699.1"/>
</dbReference>
<organism>
    <name type="scientific">Branchiostoma floridae</name>
    <name type="common">Florida lancelet</name>
    <name type="synonym">Amphioxus</name>
    <dbReference type="NCBI Taxonomy" id="7739"/>
    <lineage>
        <taxon>Eukaryota</taxon>
        <taxon>Metazoa</taxon>
        <taxon>Chordata</taxon>
        <taxon>Cephalochordata</taxon>
        <taxon>Leptocardii</taxon>
        <taxon>Amphioxiformes</taxon>
        <taxon>Branchiostomatidae</taxon>
        <taxon>Branchiostoma</taxon>
    </lineage>
</organism>
<feature type="compositionally biased region" description="Basic and acidic residues" evidence="1">
    <location>
        <begin position="44"/>
        <end position="56"/>
    </location>
</feature>
<evidence type="ECO:0000313" key="4">
    <source>
        <dbReference type="RefSeq" id="XP_035661592.1"/>
    </source>
</evidence>
<reference evidence="4" key="3">
    <citation type="submission" date="2025-04" db="UniProtKB">
        <authorList>
            <consortium name="RefSeq"/>
        </authorList>
    </citation>
    <scope>IDENTIFICATION</scope>
    <source>
        <strain evidence="4">S238N-H82</strain>
        <tissue evidence="4">Testes</tissue>
    </source>
</reference>
<dbReference type="Proteomes" id="UP000001554">
    <property type="component" value="Chromosome 18"/>
</dbReference>
<dbReference type="eggNOG" id="ENOG502QXFF">
    <property type="taxonomic scope" value="Eukaryota"/>
</dbReference>
<dbReference type="OMA" id="TWNYFEA"/>
<dbReference type="STRING" id="7739.C3Z0D2"/>
<evidence type="ECO:0000313" key="2">
    <source>
        <dbReference type="EMBL" id="EEN53980.1"/>
    </source>
</evidence>
<dbReference type="InParanoid" id="C3Z0D2"/>
<dbReference type="GeneID" id="118405881"/>
<feature type="region of interest" description="Disordered" evidence="1">
    <location>
        <begin position="1"/>
        <end position="69"/>
    </location>
</feature>
<keyword evidence="3" id="KW-1185">Reference proteome</keyword>
<dbReference type="AlphaFoldDB" id="C3Z0D2"/>
<evidence type="ECO:0000313" key="3">
    <source>
        <dbReference type="Proteomes" id="UP000001554"/>
    </source>
</evidence>
<dbReference type="EMBL" id="GG666568">
    <property type="protein sequence ID" value="EEN53980.1"/>
    <property type="molecule type" value="Genomic_DNA"/>
</dbReference>
<feature type="compositionally biased region" description="Basic and acidic residues" evidence="1">
    <location>
        <begin position="1"/>
        <end position="31"/>
    </location>
</feature>
<dbReference type="OrthoDB" id="10068393at2759"/>